<name>A0A6A6GZ13_VIRVR</name>
<evidence type="ECO:0000256" key="1">
    <source>
        <dbReference type="SAM" id="MobiDB-lite"/>
    </source>
</evidence>
<reference evidence="2" key="1">
    <citation type="journal article" date="2020" name="Stud. Mycol.">
        <title>101 Dothideomycetes genomes: a test case for predicting lifestyles and emergence of pathogens.</title>
        <authorList>
            <person name="Haridas S."/>
            <person name="Albert R."/>
            <person name="Binder M."/>
            <person name="Bloem J."/>
            <person name="Labutti K."/>
            <person name="Salamov A."/>
            <person name="Andreopoulos B."/>
            <person name="Baker S."/>
            <person name="Barry K."/>
            <person name="Bills G."/>
            <person name="Bluhm B."/>
            <person name="Cannon C."/>
            <person name="Castanera R."/>
            <person name="Culley D."/>
            <person name="Daum C."/>
            <person name="Ezra D."/>
            <person name="Gonzalez J."/>
            <person name="Henrissat B."/>
            <person name="Kuo A."/>
            <person name="Liang C."/>
            <person name="Lipzen A."/>
            <person name="Lutzoni F."/>
            <person name="Magnuson J."/>
            <person name="Mondo S."/>
            <person name="Nolan M."/>
            <person name="Ohm R."/>
            <person name="Pangilinan J."/>
            <person name="Park H.-J."/>
            <person name="Ramirez L."/>
            <person name="Alfaro M."/>
            <person name="Sun H."/>
            <person name="Tritt A."/>
            <person name="Yoshinaga Y."/>
            <person name="Zwiers L.-H."/>
            <person name="Turgeon B."/>
            <person name="Goodwin S."/>
            <person name="Spatafora J."/>
            <person name="Crous P."/>
            <person name="Grigoriev I."/>
        </authorList>
    </citation>
    <scope>NUCLEOTIDE SEQUENCE</scope>
    <source>
        <strain evidence="2">Tuck. ex Michener</strain>
    </source>
</reference>
<accession>A0A6A6GZ13</accession>
<evidence type="ECO:0000313" key="2">
    <source>
        <dbReference type="EMBL" id="KAF2230831.1"/>
    </source>
</evidence>
<gene>
    <name evidence="2" type="ORF">EV356DRAFT_570036</name>
</gene>
<dbReference type="AlphaFoldDB" id="A0A6A6GZ13"/>
<feature type="region of interest" description="Disordered" evidence="1">
    <location>
        <begin position="163"/>
        <end position="285"/>
    </location>
</feature>
<organism evidence="2 3">
    <name type="scientific">Viridothelium virens</name>
    <name type="common">Speckled blister lichen</name>
    <name type="synonym">Trypethelium virens</name>
    <dbReference type="NCBI Taxonomy" id="1048519"/>
    <lineage>
        <taxon>Eukaryota</taxon>
        <taxon>Fungi</taxon>
        <taxon>Dikarya</taxon>
        <taxon>Ascomycota</taxon>
        <taxon>Pezizomycotina</taxon>
        <taxon>Dothideomycetes</taxon>
        <taxon>Dothideomycetes incertae sedis</taxon>
        <taxon>Trypetheliales</taxon>
        <taxon>Trypetheliaceae</taxon>
        <taxon>Viridothelium</taxon>
    </lineage>
</organism>
<dbReference type="Proteomes" id="UP000800092">
    <property type="component" value="Unassembled WGS sequence"/>
</dbReference>
<feature type="compositionally biased region" description="Basic and acidic residues" evidence="1">
    <location>
        <begin position="261"/>
        <end position="273"/>
    </location>
</feature>
<dbReference type="EMBL" id="ML991835">
    <property type="protein sequence ID" value="KAF2230831.1"/>
    <property type="molecule type" value="Genomic_DNA"/>
</dbReference>
<protein>
    <submittedName>
        <fullName evidence="2">Uncharacterized protein</fullName>
    </submittedName>
</protein>
<sequence length="310" mass="33213">MDLEKSSLQGGAHFLRSTEAYVHILVAKSEPMKKMRSDIDEGMRKLEASCERVQFSQLESIINAQMITANASDNGLTKMNADSLKKSGEPRENDSVGGALIANSLGMVQETPLIEGAWSKPGTGDLTSGSREVTKHLLFVENASPLAKRVQMSQTLSSGRVVAAAAGKDSDHNPEANISSSALPNLKARPRRTSQKSSKISADVPQTLTKPAKTAEETLKNPAKSRNRGSKALGSLNKENDKPPPNTTKQPAAKVTASSKETPKISVAKEKVGGKSKKTSFSGSVVDDMYGEDAMEMNETETLMKRFGAH</sequence>
<keyword evidence="3" id="KW-1185">Reference proteome</keyword>
<proteinExistence type="predicted"/>
<feature type="compositionally biased region" description="Polar residues" evidence="1">
    <location>
        <begin position="195"/>
        <end position="209"/>
    </location>
</feature>
<evidence type="ECO:0000313" key="3">
    <source>
        <dbReference type="Proteomes" id="UP000800092"/>
    </source>
</evidence>